<feature type="compositionally biased region" description="Basic residues" evidence="1">
    <location>
        <begin position="144"/>
        <end position="153"/>
    </location>
</feature>
<comment type="caution">
    <text evidence="3">The sequence shown here is derived from an EMBL/GenBank/DDBJ whole genome shotgun (WGS) entry which is preliminary data.</text>
</comment>
<gene>
    <name evidence="3" type="ORF">K7C98_40930</name>
</gene>
<dbReference type="Proteomes" id="UP001139031">
    <property type="component" value="Unassembled WGS sequence"/>
</dbReference>
<protein>
    <submittedName>
        <fullName evidence="3">Uncharacterized protein</fullName>
    </submittedName>
</protein>
<proteinExistence type="predicted"/>
<keyword evidence="2" id="KW-0732">Signal</keyword>
<organism evidence="3 4">
    <name type="scientific">Nannocystis pusilla</name>
    <dbReference type="NCBI Taxonomy" id="889268"/>
    <lineage>
        <taxon>Bacteria</taxon>
        <taxon>Pseudomonadati</taxon>
        <taxon>Myxococcota</taxon>
        <taxon>Polyangia</taxon>
        <taxon>Nannocystales</taxon>
        <taxon>Nannocystaceae</taxon>
        <taxon>Nannocystis</taxon>
    </lineage>
</organism>
<sequence length="153" mass="16424">MSMMSCLRRVPLALVLSLAFAPLARAGEPQTVSPAEEEALYKNERATAVPAKEKPAGVKFAREGCFADPAKCKCQNNDATQSQFCGTMLGHFCPDSTLRYLAAACMDLFGGATLCQCAARQQIEGHIKAEDAAKAKAEKEAAKKAKQQKKKAK</sequence>
<feature type="signal peptide" evidence="2">
    <location>
        <begin position="1"/>
        <end position="26"/>
    </location>
</feature>
<accession>A0ABS7U502</accession>
<name>A0ABS7U502_9BACT</name>
<evidence type="ECO:0000256" key="2">
    <source>
        <dbReference type="SAM" id="SignalP"/>
    </source>
</evidence>
<feature type="compositionally biased region" description="Basic and acidic residues" evidence="1">
    <location>
        <begin position="128"/>
        <end position="143"/>
    </location>
</feature>
<keyword evidence="4" id="KW-1185">Reference proteome</keyword>
<feature type="chain" id="PRO_5046465818" evidence="2">
    <location>
        <begin position="27"/>
        <end position="153"/>
    </location>
</feature>
<evidence type="ECO:0000313" key="4">
    <source>
        <dbReference type="Proteomes" id="UP001139031"/>
    </source>
</evidence>
<evidence type="ECO:0000256" key="1">
    <source>
        <dbReference type="SAM" id="MobiDB-lite"/>
    </source>
</evidence>
<dbReference type="EMBL" id="JAIRAU010000057">
    <property type="protein sequence ID" value="MBZ5715632.1"/>
    <property type="molecule type" value="Genomic_DNA"/>
</dbReference>
<reference evidence="3" key="1">
    <citation type="submission" date="2021-08" db="EMBL/GenBank/DDBJ databases">
        <authorList>
            <person name="Stevens D.C."/>
        </authorList>
    </citation>
    <scope>NUCLEOTIDE SEQUENCE</scope>
    <source>
        <strain evidence="3">DSM 53165</strain>
    </source>
</reference>
<feature type="region of interest" description="Disordered" evidence="1">
    <location>
        <begin position="128"/>
        <end position="153"/>
    </location>
</feature>
<evidence type="ECO:0000313" key="3">
    <source>
        <dbReference type="EMBL" id="MBZ5715632.1"/>
    </source>
</evidence>